<dbReference type="Proteomes" id="UP000095283">
    <property type="component" value="Unplaced"/>
</dbReference>
<dbReference type="PANTHER" id="PTHR10778">
    <property type="entry name" value="SOLUTE CARRIER FAMILY 35 MEMBER B"/>
    <property type="match status" value="1"/>
</dbReference>
<sequence>MYGLSNFTFYHCSFYIFYCLIEYLRTQHKNDVFVRYAVFQVLAKSCKPIPVLVFGVLFAGKKYYWRKYLFVIMIVIGVAMFLYKDKNTSGDKQIGLGEILLFTSLTLDGITTSIQDRINKNHRRSALSMMFYMNIFSSFYLLIGLFVTGELFEFVKFVQRHPHVFFDLSLLAASSCGGQYFIFKTINEFSPLTCSIITTTRKLFTIIISVVFMNHPLTERQTWATIIVFSGLIMDAIDSKVSRSKVSTH</sequence>
<dbReference type="PANTHER" id="PTHR10778:SF10">
    <property type="entry name" value="SOLUTE CARRIER FAMILY 35 MEMBER B1"/>
    <property type="match status" value="1"/>
</dbReference>
<dbReference type="GO" id="GO:0000139">
    <property type="term" value="C:Golgi membrane"/>
    <property type="evidence" value="ECO:0007669"/>
    <property type="project" value="TreeGrafter"/>
</dbReference>
<comment type="subcellular location">
    <subcellularLocation>
        <location evidence="1">Endoplasmic reticulum membrane</location>
        <topology evidence="1">Multi-pass membrane protein</topology>
    </subcellularLocation>
</comment>
<organism evidence="9 10">
    <name type="scientific">Heterorhabditis bacteriophora</name>
    <name type="common">Entomopathogenic nematode worm</name>
    <dbReference type="NCBI Taxonomy" id="37862"/>
    <lineage>
        <taxon>Eukaryota</taxon>
        <taxon>Metazoa</taxon>
        <taxon>Ecdysozoa</taxon>
        <taxon>Nematoda</taxon>
        <taxon>Chromadorea</taxon>
        <taxon>Rhabditida</taxon>
        <taxon>Rhabditina</taxon>
        <taxon>Rhabditomorpha</taxon>
        <taxon>Strongyloidea</taxon>
        <taxon>Heterorhabditidae</taxon>
        <taxon>Heterorhabditis</taxon>
    </lineage>
</organism>
<evidence type="ECO:0000313" key="10">
    <source>
        <dbReference type="WBParaSite" id="Hba_19806"/>
    </source>
</evidence>
<feature type="transmembrane region" description="Helical" evidence="8">
    <location>
        <begin position="164"/>
        <end position="183"/>
    </location>
</feature>
<keyword evidence="4 8" id="KW-0812">Transmembrane</keyword>
<dbReference type="InterPro" id="IPR013657">
    <property type="entry name" value="SCL35B1-4/HUT1"/>
</dbReference>
<keyword evidence="5" id="KW-0256">Endoplasmic reticulum</keyword>
<feature type="transmembrane region" description="Helical" evidence="8">
    <location>
        <begin position="131"/>
        <end position="152"/>
    </location>
</feature>
<dbReference type="GO" id="GO:0005789">
    <property type="term" value="C:endoplasmic reticulum membrane"/>
    <property type="evidence" value="ECO:0007669"/>
    <property type="project" value="UniProtKB-SubCell"/>
</dbReference>
<evidence type="ECO:0000256" key="6">
    <source>
        <dbReference type="ARBA" id="ARBA00022989"/>
    </source>
</evidence>
<protein>
    <submittedName>
        <fullName evidence="10">UAA transporter family protein</fullName>
    </submittedName>
</protein>
<evidence type="ECO:0000256" key="4">
    <source>
        <dbReference type="ARBA" id="ARBA00022692"/>
    </source>
</evidence>
<evidence type="ECO:0000256" key="3">
    <source>
        <dbReference type="ARBA" id="ARBA00022448"/>
    </source>
</evidence>
<evidence type="ECO:0000256" key="5">
    <source>
        <dbReference type="ARBA" id="ARBA00022824"/>
    </source>
</evidence>
<feature type="transmembrane region" description="Helical" evidence="8">
    <location>
        <begin position="65"/>
        <end position="83"/>
    </location>
</feature>
<dbReference type="AlphaFoldDB" id="A0A1I7XPZ2"/>
<dbReference type="SUPFAM" id="SSF103481">
    <property type="entry name" value="Multidrug resistance efflux transporter EmrE"/>
    <property type="match status" value="2"/>
</dbReference>
<evidence type="ECO:0000256" key="7">
    <source>
        <dbReference type="ARBA" id="ARBA00023136"/>
    </source>
</evidence>
<keyword evidence="9" id="KW-1185">Reference proteome</keyword>
<evidence type="ECO:0000256" key="2">
    <source>
        <dbReference type="ARBA" id="ARBA00010694"/>
    </source>
</evidence>
<reference evidence="10" key="1">
    <citation type="submission" date="2016-11" db="UniProtKB">
        <authorList>
            <consortium name="WormBaseParasite"/>
        </authorList>
    </citation>
    <scope>IDENTIFICATION</scope>
</reference>
<evidence type="ECO:0000313" key="9">
    <source>
        <dbReference type="Proteomes" id="UP000095283"/>
    </source>
</evidence>
<feature type="transmembrane region" description="Helical" evidence="8">
    <location>
        <begin position="36"/>
        <end position="59"/>
    </location>
</feature>
<accession>A0A1I7XPZ2</accession>
<dbReference type="GO" id="GO:0005459">
    <property type="term" value="F:UDP-galactose transmembrane transporter activity"/>
    <property type="evidence" value="ECO:0007669"/>
    <property type="project" value="TreeGrafter"/>
</dbReference>
<evidence type="ECO:0000256" key="1">
    <source>
        <dbReference type="ARBA" id="ARBA00004477"/>
    </source>
</evidence>
<dbReference type="Pfam" id="PF08449">
    <property type="entry name" value="UAA"/>
    <property type="match status" value="1"/>
</dbReference>
<feature type="transmembrane region" description="Helical" evidence="8">
    <location>
        <begin position="6"/>
        <end position="24"/>
    </location>
</feature>
<proteinExistence type="inferred from homology"/>
<keyword evidence="3" id="KW-0813">Transport</keyword>
<dbReference type="GO" id="GO:0005460">
    <property type="term" value="F:UDP-glucose transmembrane transporter activity"/>
    <property type="evidence" value="ECO:0007669"/>
    <property type="project" value="TreeGrafter"/>
</dbReference>
<name>A0A1I7XPZ2_HETBA</name>
<comment type="similarity">
    <text evidence="2">Belongs to the nucleotide-sugar transporter family. SLC35B subfamily.</text>
</comment>
<keyword evidence="7 8" id="KW-0472">Membrane</keyword>
<dbReference type="WBParaSite" id="Hba_19806">
    <property type="protein sequence ID" value="Hba_19806"/>
    <property type="gene ID" value="Hba_19806"/>
</dbReference>
<keyword evidence="6 8" id="KW-1133">Transmembrane helix</keyword>
<dbReference type="InterPro" id="IPR037185">
    <property type="entry name" value="EmrE-like"/>
</dbReference>
<evidence type="ECO:0000256" key="8">
    <source>
        <dbReference type="SAM" id="Phobius"/>
    </source>
</evidence>